<evidence type="ECO:0000256" key="3">
    <source>
        <dbReference type="ARBA" id="ARBA00023012"/>
    </source>
</evidence>
<comment type="caution">
    <text evidence="8">The sequence shown here is derived from an EMBL/GenBank/DDBJ whole genome shotgun (WGS) entry which is preliminary data.</text>
</comment>
<evidence type="ECO:0000256" key="1">
    <source>
        <dbReference type="ARBA" id="ARBA00022679"/>
    </source>
</evidence>
<feature type="compositionally biased region" description="Basic and acidic residues" evidence="4">
    <location>
        <begin position="436"/>
        <end position="446"/>
    </location>
</feature>
<dbReference type="InterPro" id="IPR050482">
    <property type="entry name" value="Sensor_HK_TwoCompSys"/>
</dbReference>
<feature type="domain" description="Signal transduction histidine kinase subgroup 3 dimerisation and phosphoacceptor" evidence="7">
    <location>
        <begin position="216"/>
        <end position="278"/>
    </location>
</feature>
<dbReference type="GO" id="GO:0000155">
    <property type="term" value="F:phosphorelay sensor kinase activity"/>
    <property type="evidence" value="ECO:0007669"/>
    <property type="project" value="InterPro"/>
</dbReference>
<feature type="transmembrane region" description="Helical" evidence="5">
    <location>
        <begin position="77"/>
        <end position="98"/>
    </location>
</feature>
<feature type="transmembrane region" description="Helical" evidence="5">
    <location>
        <begin position="177"/>
        <end position="195"/>
    </location>
</feature>
<keyword evidence="5" id="KW-0812">Transmembrane</keyword>
<dbReference type="InterPro" id="IPR036890">
    <property type="entry name" value="HATPase_C_sf"/>
</dbReference>
<keyword evidence="5" id="KW-0472">Membrane</keyword>
<dbReference type="SUPFAM" id="SSF55874">
    <property type="entry name" value="ATPase domain of HSP90 chaperone/DNA topoisomerase II/histidine kinase"/>
    <property type="match status" value="1"/>
</dbReference>
<protein>
    <recommendedName>
        <fullName evidence="10">Signal transduction histidine kinase subgroup 3 dimerisation and phosphoacceptor domain-containing protein</fullName>
    </recommendedName>
</protein>
<reference evidence="8 9" key="1">
    <citation type="submission" date="2016-11" db="EMBL/GenBank/DDBJ databases">
        <title>Actinomyces gypaetusis sp. nov. isolated from the vulture Gypaetus barbatus in Qinghai Tibet Plateau China.</title>
        <authorList>
            <person name="Meng X."/>
        </authorList>
    </citation>
    <scope>NUCLEOTIDE SEQUENCE [LARGE SCALE GENOMIC DNA]</scope>
    <source>
        <strain evidence="8 9">VUL4_2</strain>
    </source>
</reference>
<evidence type="ECO:0000256" key="2">
    <source>
        <dbReference type="ARBA" id="ARBA00022777"/>
    </source>
</evidence>
<evidence type="ECO:0000313" key="8">
    <source>
        <dbReference type="EMBL" id="OKL46630.1"/>
    </source>
</evidence>
<feature type="compositionally biased region" description="Polar residues" evidence="4">
    <location>
        <begin position="382"/>
        <end position="394"/>
    </location>
</feature>
<feature type="transmembrane region" description="Helical" evidence="5">
    <location>
        <begin position="110"/>
        <end position="127"/>
    </location>
</feature>
<sequence length="446" mass="48913">MDRKTTLAGAAPWHAQETAPTHPLQVEEQLEPASIRQVRRRNRYIGYFFSSIWLVFIIFPLYFAINSSQTGWRYPTLIILVLAIAPVFLYVSFRLNIFNPNRPENSTQQAWVAALIMLVILLLQVWVSGQWDFFASASFIMGAMLYSLPVKQAILVNTSIIAFTAAIGYYFQNLALLFNGLGAIIWVTFALIGRIDQENREKAVRYERQRLLAQQREHIAQDVHDLLGHSLTAIALKAQVLQHLTDNPQAQAEAAEIATLAREGLQQVRLTVSGLKDPNLAGELTRVKALLGKAGIDVQVTGDPDTIPQALQTPLAWVLREASTNAIRYSQASKVRIELGPERLVFADDGIGLEGSSRLAARRETGAAETGAAENGVAGDSNLASVSEPSQLGQQGHGLAGMRQRLADVDGDLQVSSELNQGVTLTATWPGAKAPSADKRQTKTNR</sequence>
<organism evidence="8 9">
    <name type="scientific">Boudabousia liubingyangii</name>
    <dbReference type="NCBI Taxonomy" id="1921764"/>
    <lineage>
        <taxon>Bacteria</taxon>
        <taxon>Bacillati</taxon>
        <taxon>Actinomycetota</taxon>
        <taxon>Actinomycetes</taxon>
        <taxon>Actinomycetales</taxon>
        <taxon>Actinomycetaceae</taxon>
        <taxon>Boudabousia</taxon>
    </lineage>
</organism>
<feature type="transmembrane region" description="Helical" evidence="5">
    <location>
        <begin position="154"/>
        <end position="171"/>
    </location>
</feature>
<keyword evidence="3" id="KW-0902">Two-component regulatory system</keyword>
<dbReference type="RefSeq" id="WP_073709654.1">
    <property type="nucleotide sequence ID" value="NZ_MQSV01000005.1"/>
</dbReference>
<evidence type="ECO:0000259" key="7">
    <source>
        <dbReference type="Pfam" id="PF07730"/>
    </source>
</evidence>
<dbReference type="AlphaFoldDB" id="A0A1Q5PK84"/>
<dbReference type="Pfam" id="PF02518">
    <property type="entry name" value="HATPase_c"/>
    <property type="match status" value="1"/>
</dbReference>
<dbReference type="Proteomes" id="UP000186785">
    <property type="component" value="Unassembled WGS sequence"/>
</dbReference>
<gene>
    <name evidence="8" type="ORF">BSR29_07365</name>
</gene>
<keyword evidence="1" id="KW-0808">Transferase</keyword>
<dbReference type="InterPro" id="IPR003594">
    <property type="entry name" value="HATPase_dom"/>
</dbReference>
<keyword evidence="2" id="KW-0418">Kinase</keyword>
<dbReference type="Pfam" id="PF07730">
    <property type="entry name" value="HisKA_3"/>
    <property type="match status" value="1"/>
</dbReference>
<feature type="transmembrane region" description="Helical" evidence="5">
    <location>
        <begin position="44"/>
        <end position="65"/>
    </location>
</feature>
<dbReference type="Gene3D" id="3.30.565.10">
    <property type="entry name" value="Histidine kinase-like ATPase, C-terminal domain"/>
    <property type="match status" value="1"/>
</dbReference>
<dbReference type="GO" id="GO:0046983">
    <property type="term" value="F:protein dimerization activity"/>
    <property type="evidence" value="ECO:0007669"/>
    <property type="project" value="InterPro"/>
</dbReference>
<dbReference type="STRING" id="1921764.BSR28_04900"/>
<keyword evidence="9" id="KW-1185">Reference proteome</keyword>
<dbReference type="Gene3D" id="1.20.5.1930">
    <property type="match status" value="1"/>
</dbReference>
<dbReference type="OrthoDB" id="5241784at2"/>
<dbReference type="InterPro" id="IPR011712">
    <property type="entry name" value="Sig_transdc_His_kin_sub3_dim/P"/>
</dbReference>
<feature type="domain" description="Histidine kinase/HSP90-like ATPase" evidence="6">
    <location>
        <begin position="312"/>
        <end position="430"/>
    </location>
</feature>
<feature type="region of interest" description="Disordered" evidence="4">
    <location>
        <begin position="362"/>
        <end position="400"/>
    </location>
</feature>
<dbReference type="PANTHER" id="PTHR24421:SF63">
    <property type="entry name" value="SENSOR HISTIDINE KINASE DESK"/>
    <property type="match status" value="1"/>
</dbReference>
<evidence type="ECO:0000256" key="4">
    <source>
        <dbReference type="SAM" id="MobiDB-lite"/>
    </source>
</evidence>
<evidence type="ECO:0008006" key="10">
    <source>
        <dbReference type="Google" id="ProtNLM"/>
    </source>
</evidence>
<evidence type="ECO:0000259" key="6">
    <source>
        <dbReference type="Pfam" id="PF02518"/>
    </source>
</evidence>
<dbReference type="CDD" id="cd16917">
    <property type="entry name" value="HATPase_UhpB-NarQ-NarX-like"/>
    <property type="match status" value="1"/>
</dbReference>
<dbReference type="PANTHER" id="PTHR24421">
    <property type="entry name" value="NITRATE/NITRITE SENSOR PROTEIN NARX-RELATED"/>
    <property type="match status" value="1"/>
</dbReference>
<name>A0A1Q5PK84_9ACTO</name>
<proteinExistence type="predicted"/>
<feature type="transmembrane region" description="Helical" evidence="5">
    <location>
        <begin position="133"/>
        <end position="149"/>
    </location>
</feature>
<accession>A0A1Q5PK84</accession>
<dbReference type="EMBL" id="MQSV01000005">
    <property type="protein sequence ID" value="OKL46630.1"/>
    <property type="molecule type" value="Genomic_DNA"/>
</dbReference>
<evidence type="ECO:0000313" key="9">
    <source>
        <dbReference type="Proteomes" id="UP000186785"/>
    </source>
</evidence>
<evidence type="ECO:0000256" key="5">
    <source>
        <dbReference type="SAM" id="Phobius"/>
    </source>
</evidence>
<dbReference type="GO" id="GO:0016020">
    <property type="term" value="C:membrane"/>
    <property type="evidence" value="ECO:0007669"/>
    <property type="project" value="InterPro"/>
</dbReference>
<feature type="region of interest" description="Disordered" evidence="4">
    <location>
        <begin position="426"/>
        <end position="446"/>
    </location>
</feature>
<keyword evidence="5" id="KW-1133">Transmembrane helix</keyword>